<evidence type="ECO:0000256" key="6">
    <source>
        <dbReference type="SAM" id="Phobius"/>
    </source>
</evidence>
<evidence type="ECO:0000259" key="7">
    <source>
        <dbReference type="PROSITE" id="PS50850"/>
    </source>
</evidence>
<protein>
    <submittedName>
        <fullName evidence="8">UMF1 family MFS transporter</fullName>
    </submittedName>
</protein>
<dbReference type="InterPro" id="IPR020846">
    <property type="entry name" value="MFS_dom"/>
</dbReference>
<evidence type="ECO:0000256" key="5">
    <source>
        <dbReference type="ARBA" id="ARBA00023136"/>
    </source>
</evidence>
<feature type="transmembrane region" description="Helical" evidence="6">
    <location>
        <begin position="97"/>
        <end position="115"/>
    </location>
</feature>
<organism evidence="8 9">
    <name type="scientific">Naumannella halotolerans</name>
    <dbReference type="NCBI Taxonomy" id="993414"/>
    <lineage>
        <taxon>Bacteria</taxon>
        <taxon>Bacillati</taxon>
        <taxon>Actinomycetota</taxon>
        <taxon>Actinomycetes</taxon>
        <taxon>Propionibacteriales</taxon>
        <taxon>Propionibacteriaceae</taxon>
        <taxon>Naumannella</taxon>
    </lineage>
</organism>
<dbReference type="EMBL" id="SOAW01000001">
    <property type="protein sequence ID" value="TDT33383.1"/>
    <property type="molecule type" value="Genomic_DNA"/>
</dbReference>
<feature type="transmembrane region" description="Helical" evidence="6">
    <location>
        <begin position="411"/>
        <end position="430"/>
    </location>
</feature>
<dbReference type="PANTHER" id="PTHR23519">
    <property type="entry name" value="AUTOPHAGY-RELATED PROTEIN 22"/>
    <property type="match status" value="1"/>
</dbReference>
<comment type="caution">
    <text evidence="8">The sequence shown here is derived from an EMBL/GenBank/DDBJ whole genome shotgun (WGS) entry which is preliminary data.</text>
</comment>
<dbReference type="AlphaFoldDB" id="A0A4R7JA28"/>
<feature type="transmembrane region" description="Helical" evidence="6">
    <location>
        <begin position="162"/>
        <end position="182"/>
    </location>
</feature>
<keyword evidence="3 6" id="KW-0812">Transmembrane</keyword>
<feature type="transmembrane region" description="Helical" evidence="6">
    <location>
        <begin position="202"/>
        <end position="222"/>
    </location>
</feature>
<dbReference type="PROSITE" id="PS50850">
    <property type="entry name" value="MFS"/>
    <property type="match status" value="1"/>
</dbReference>
<feature type="domain" description="Major facilitator superfamily (MFS) profile" evidence="7">
    <location>
        <begin position="257"/>
        <end position="442"/>
    </location>
</feature>
<accession>A0A4R7JA28</accession>
<dbReference type="PANTHER" id="PTHR23519:SF1">
    <property type="entry name" value="AUTOPHAGY-RELATED PROTEIN 22"/>
    <property type="match status" value="1"/>
</dbReference>
<dbReference type="Proteomes" id="UP000295371">
    <property type="component" value="Unassembled WGS sequence"/>
</dbReference>
<feature type="transmembrane region" description="Helical" evidence="6">
    <location>
        <begin position="26"/>
        <end position="45"/>
    </location>
</feature>
<evidence type="ECO:0000313" key="8">
    <source>
        <dbReference type="EMBL" id="TDT33383.1"/>
    </source>
</evidence>
<proteinExistence type="predicted"/>
<evidence type="ECO:0000256" key="1">
    <source>
        <dbReference type="ARBA" id="ARBA00004651"/>
    </source>
</evidence>
<dbReference type="RefSeq" id="WP_243831730.1">
    <property type="nucleotide sequence ID" value="NZ_CP171129.1"/>
</dbReference>
<feature type="transmembrane region" description="Helical" evidence="6">
    <location>
        <begin position="121"/>
        <end position="141"/>
    </location>
</feature>
<feature type="transmembrane region" description="Helical" evidence="6">
    <location>
        <begin position="258"/>
        <end position="287"/>
    </location>
</feature>
<dbReference type="InterPro" id="IPR036259">
    <property type="entry name" value="MFS_trans_sf"/>
</dbReference>
<dbReference type="InterPro" id="IPR024671">
    <property type="entry name" value="Atg22-like"/>
</dbReference>
<evidence type="ECO:0000256" key="2">
    <source>
        <dbReference type="ARBA" id="ARBA00022448"/>
    </source>
</evidence>
<feature type="transmembrane region" description="Helical" evidence="6">
    <location>
        <begin position="323"/>
        <end position="341"/>
    </location>
</feature>
<feature type="transmembrane region" description="Helical" evidence="6">
    <location>
        <begin position="65"/>
        <end position="85"/>
    </location>
</feature>
<reference evidence="8 9" key="1">
    <citation type="submission" date="2019-03" db="EMBL/GenBank/DDBJ databases">
        <title>Genomic Encyclopedia of Archaeal and Bacterial Type Strains, Phase II (KMG-II): from individual species to whole genera.</title>
        <authorList>
            <person name="Goeker M."/>
        </authorList>
    </citation>
    <scope>NUCLEOTIDE SEQUENCE [LARGE SCALE GENOMIC DNA]</scope>
    <source>
        <strain evidence="8 9">DSM 24323</strain>
    </source>
</reference>
<name>A0A4R7JA28_9ACTN</name>
<dbReference type="SUPFAM" id="SSF103473">
    <property type="entry name" value="MFS general substrate transporter"/>
    <property type="match status" value="1"/>
</dbReference>
<evidence type="ECO:0000313" key="9">
    <source>
        <dbReference type="Proteomes" id="UP000295371"/>
    </source>
</evidence>
<dbReference type="GO" id="GO:0005886">
    <property type="term" value="C:plasma membrane"/>
    <property type="evidence" value="ECO:0007669"/>
    <property type="project" value="UniProtKB-SubCell"/>
</dbReference>
<evidence type="ECO:0000256" key="3">
    <source>
        <dbReference type="ARBA" id="ARBA00022692"/>
    </source>
</evidence>
<feature type="transmembrane region" description="Helical" evidence="6">
    <location>
        <begin position="293"/>
        <end position="314"/>
    </location>
</feature>
<sequence>MSPDPTPTAHQPVGDRPVPKYKIATWALWDWGSAAFNAVIVTFVFAPYVASSVAPADGPISGSEYIARAMAVTGLVVALIAPLMGQRSDARGTRRRSVAIWSGLTWLSMAALYLVEDTPDHLLLALVLLGVGNLFFELAEVNYFAMIGQISTPENVGRISGIGWAAGYFGGIVLLALLYFGLIAPDVGWFGVTSVDGQRYRMVALLAAGWFAIFGLPLLLTIERNTPPAGARALGLLDSYRKLFADLRRLWRSDRRAVWFLLAAAIYRDGLASVFTLGAVLAVSIYGLSEADVLIFGIVANVVAGVAALAGGWIEDRVGTKRVILIALGILVASATVLLFAAGPTMFWIFGLILCISVGPAQASSRSYLAQIAPRSAEGEMFGLYATSGRAVSLLGPGLFALIAAIASERFGILGIILLLVVGAAILWRLPNRPEETPAIAD</sequence>
<keyword evidence="4 6" id="KW-1133">Transmembrane helix</keyword>
<dbReference type="Gene3D" id="1.20.1250.20">
    <property type="entry name" value="MFS general substrate transporter like domains"/>
    <property type="match status" value="1"/>
</dbReference>
<gene>
    <name evidence="8" type="ORF">CLV29_0994</name>
</gene>
<feature type="transmembrane region" description="Helical" evidence="6">
    <location>
        <begin position="381"/>
        <end position="405"/>
    </location>
</feature>
<keyword evidence="5 6" id="KW-0472">Membrane</keyword>
<dbReference type="InterPro" id="IPR050495">
    <property type="entry name" value="ATG22/LtaA_families"/>
</dbReference>
<dbReference type="Pfam" id="PF11700">
    <property type="entry name" value="ATG22"/>
    <property type="match status" value="1"/>
</dbReference>
<dbReference type="GO" id="GO:0022857">
    <property type="term" value="F:transmembrane transporter activity"/>
    <property type="evidence" value="ECO:0007669"/>
    <property type="project" value="InterPro"/>
</dbReference>
<keyword evidence="2" id="KW-0813">Transport</keyword>
<evidence type="ECO:0000256" key="4">
    <source>
        <dbReference type="ARBA" id="ARBA00022989"/>
    </source>
</evidence>
<comment type="subcellular location">
    <subcellularLocation>
        <location evidence="1">Cell membrane</location>
        <topology evidence="1">Multi-pass membrane protein</topology>
    </subcellularLocation>
</comment>
<keyword evidence="9" id="KW-1185">Reference proteome</keyword>